<gene>
    <name evidence="2" type="ordered locus">RGE_07890</name>
</gene>
<dbReference type="KEGG" id="rge:RGE_07890"/>
<feature type="region of interest" description="Disordered" evidence="1">
    <location>
        <begin position="38"/>
        <end position="69"/>
    </location>
</feature>
<evidence type="ECO:0000313" key="3">
    <source>
        <dbReference type="Proteomes" id="UP000007883"/>
    </source>
</evidence>
<evidence type="ECO:0000313" key="2">
    <source>
        <dbReference type="EMBL" id="BAL94132.1"/>
    </source>
</evidence>
<dbReference type="Proteomes" id="UP000007883">
    <property type="component" value="Chromosome"/>
</dbReference>
<sequence length="69" mass="7574">MHAATAATHGWMPTEDRARPEAPALDVCRRSEAFAEDLREPPLPRSPVRRGWRALGHASGFQPGSRAVD</sequence>
<protein>
    <submittedName>
        <fullName evidence="2">Uncharacterized protein</fullName>
    </submittedName>
</protein>
<proteinExistence type="predicted"/>
<dbReference type="RefSeq" id="WP_014427006.1">
    <property type="nucleotide sequence ID" value="NC_017075.1"/>
</dbReference>
<dbReference type="HOGENOM" id="CLU_2773359_0_0_4"/>
<keyword evidence="3" id="KW-1185">Reference proteome</keyword>
<dbReference type="STRING" id="983917.RGE_07890"/>
<feature type="region of interest" description="Disordered" evidence="1">
    <location>
        <begin position="1"/>
        <end position="23"/>
    </location>
</feature>
<dbReference type="AlphaFoldDB" id="I0HM95"/>
<organism evidence="2 3">
    <name type="scientific">Rubrivivax gelatinosus (strain NBRC 100245 / IL144)</name>
    <dbReference type="NCBI Taxonomy" id="983917"/>
    <lineage>
        <taxon>Bacteria</taxon>
        <taxon>Pseudomonadati</taxon>
        <taxon>Pseudomonadota</taxon>
        <taxon>Betaproteobacteria</taxon>
        <taxon>Burkholderiales</taxon>
        <taxon>Sphaerotilaceae</taxon>
        <taxon>Rubrivivax</taxon>
    </lineage>
</organism>
<accession>I0HM95</accession>
<evidence type="ECO:0000256" key="1">
    <source>
        <dbReference type="SAM" id="MobiDB-lite"/>
    </source>
</evidence>
<dbReference type="EMBL" id="AP012320">
    <property type="protein sequence ID" value="BAL94132.1"/>
    <property type="molecule type" value="Genomic_DNA"/>
</dbReference>
<name>I0HM95_RUBGI</name>
<dbReference type="PATRIC" id="fig|983917.3.peg.770"/>
<reference evidence="2 3" key="1">
    <citation type="journal article" date="2012" name="J. Bacteriol.">
        <title>Complete genome sequence of phototrophic betaproteobacterium Rubrivivax gelatinosus IL144.</title>
        <authorList>
            <person name="Nagashima S."/>
            <person name="Kamimura A."/>
            <person name="Shimizu T."/>
            <person name="Nakamura-isaki S."/>
            <person name="Aono E."/>
            <person name="Sakamoto K."/>
            <person name="Ichikawa N."/>
            <person name="Nakazawa H."/>
            <person name="Sekine M."/>
            <person name="Yamazaki S."/>
            <person name="Fujita N."/>
            <person name="Shimada K."/>
            <person name="Hanada S."/>
            <person name="Nagashima K.V.P."/>
        </authorList>
    </citation>
    <scope>NUCLEOTIDE SEQUENCE [LARGE SCALE GENOMIC DNA]</scope>
    <source>
        <strain evidence="3">NBRC 100245 / IL144</strain>
    </source>
</reference>